<organism evidence="1 2">
    <name type="scientific">Arthrobacter crusticola</name>
    <dbReference type="NCBI Taxonomy" id="2547960"/>
    <lineage>
        <taxon>Bacteria</taxon>
        <taxon>Bacillati</taxon>
        <taxon>Actinomycetota</taxon>
        <taxon>Actinomycetes</taxon>
        <taxon>Micrococcales</taxon>
        <taxon>Micrococcaceae</taxon>
        <taxon>Arthrobacter</taxon>
    </lineage>
</organism>
<dbReference type="AlphaFoldDB" id="A0A4R5U301"/>
<evidence type="ECO:0000313" key="1">
    <source>
        <dbReference type="EMBL" id="TDK27973.1"/>
    </source>
</evidence>
<accession>A0A4R5U301</accession>
<keyword evidence="2" id="KW-1185">Reference proteome</keyword>
<dbReference type="RefSeq" id="WP_133402386.1">
    <property type="nucleotide sequence ID" value="NZ_SMTK01000001.1"/>
</dbReference>
<evidence type="ECO:0000313" key="2">
    <source>
        <dbReference type="Proteomes" id="UP000295411"/>
    </source>
</evidence>
<protein>
    <submittedName>
        <fullName evidence="1">Uncharacterized protein</fullName>
    </submittedName>
</protein>
<proteinExistence type="predicted"/>
<dbReference type="EMBL" id="SMTK01000001">
    <property type="protein sequence ID" value="TDK27973.1"/>
    <property type="molecule type" value="Genomic_DNA"/>
</dbReference>
<gene>
    <name evidence="1" type="ORF">E2F48_02380</name>
</gene>
<reference evidence="1 2" key="1">
    <citation type="submission" date="2019-03" db="EMBL/GenBank/DDBJ databases">
        <title>Arthrobacter sp. nov., an bacterium isolated from biocrust in Mu Us Desert.</title>
        <authorList>
            <person name="Lixiong L."/>
        </authorList>
    </citation>
    <scope>NUCLEOTIDE SEQUENCE [LARGE SCALE GENOMIC DNA]</scope>
    <source>
        <strain evidence="1 2">SLN-3</strain>
    </source>
</reference>
<sequence length="159" mass="17074">MKALTYASHDLVVATVDSIDVRFAGVVQGTAPGFVGMGAGEPSVNLFLSAVRGPETMARDTRFLWQRGDWAARGGASGPEATEAPPVMPGIAVFERITTHLTDEVGTQYRQAGGKVAGDSTEWDAMWVFVPAPPRSAQTLRLEFRVDGEPTGRYCELTM</sequence>
<dbReference type="OrthoDB" id="4946298at2"/>
<comment type="caution">
    <text evidence="1">The sequence shown here is derived from an EMBL/GenBank/DDBJ whole genome shotgun (WGS) entry which is preliminary data.</text>
</comment>
<dbReference type="Proteomes" id="UP000295411">
    <property type="component" value="Unassembled WGS sequence"/>
</dbReference>
<name>A0A4R5U301_9MICC</name>